<comment type="caution">
    <text evidence="1">The sequence shown here is derived from an EMBL/GenBank/DDBJ whole genome shotgun (WGS) entry which is preliminary data.</text>
</comment>
<organism evidence="1 2">
    <name type="scientific">Burkholderia ambifaria</name>
    <dbReference type="NCBI Taxonomy" id="152480"/>
    <lineage>
        <taxon>Bacteria</taxon>
        <taxon>Pseudomonadati</taxon>
        <taxon>Pseudomonadota</taxon>
        <taxon>Betaproteobacteria</taxon>
        <taxon>Burkholderiales</taxon>
        <taxon>Burkholderiaceae</taxon>
        <taxon>Burkholderia</taxon>
        <taxon>Burkholderia cepacia complex</taxon>
    </lineage>
</organism>
<protein>
    <submittedName>
        <fullName evidence="1">Uncharacterized protein</fullName>
    </submittedName>
</protein>
<proteinExistence type="predicted"/>
<evidence type="ECO:0000313" key="1">
    <source>
        <dbReference type="EMBL" id="MBR8130060.1"/>
    </source>
</evidence>
<dbReference type="Proteomes" id="UP000682266">
    <property type="component" value="Unassembled WGS sequence"/>
</dbReference>
<sequence>MTGYIEKYAKQKGVSDVVFDENFEYIKDLHQWKVPYRSAGHRYVAKMTCLGVILDNVGPYD</sequence>
<reference evidence="1" key="1">
    <citation type="submission" date="2021-04" db="EMBL/GenBank/DDBJ databases">
        <title>A collection of bacterial strains from the Burkholderia cepacia Research Laboratory and Repository.</title>
        <authorList>
            <person name="Lipuma J."/>
            <person name="Spilker T."/>
        </authorList>
    </citation>
    <scope>NUCLEOTIDE SEQUENCE</scope>
    <source>
        <strain evidence="1">AU36012</strain>
    </source>
</reference>
<accession>A0AA41JK46</accession>
<name>A0AA41JK46_9BURK</name>
<dbReference type="AlphaFoldDB" id="A0AA41JK46"/>
<gene>
    <name evidence="1" type="ORF">KDW93_13905</name>
</gene>
<evidence type="ECO:0000313" key="2">
    <source>
        <dbReference type="Proteomes" id="UP000682266"/>
    </source>
</evidence>
<dbReference type="EMBL" id="JAGSVG010000010">
    <property type="protein sequence ID" value="MBR8130060.1"/>
    <property type="molecule type" value="Genomic_DNA"/>
</dbReference>